<dbReference type="AlphaFoldDB" id="A0A8H3S356"/>
<gene>
    <name evidence="1" type="ORF">IFM46972_08502</name>
</gene>
<dbReference type="EMBL" id="BLKC01000073">
    <property type="protein sequence ID" value="GFF48252.1"/>
    <property type="molecule type" value="Genomic_DNA"/>
</dbReference>
<proteinExistence type="predicted"/>
<accession>A0A8H3S356</accession>
<evidence type="ECO:0000313" key="2">
    <source>
        <dbReference type="Proteomes" id="UP000465221"/>
    </source>
</evidence>
<organism evidence="1 2">
    <name type="scientific">Aspergillus udagawae</name>
    <dbReference type="NCBI Taxonomy" id="91492"/>
    <lineage>
        <taxon>Eukaryota</taxon>
        <taxon>Fungi</taxon>
        <taxon>Dikarya</taxon>
        <taxon>Ascomycota</taxon>
        <taxon>Pezizomycotina</taxon>
        <taxon>Eurotiomycetes</taxon>
        <taxon>Eurotiomycetidae</taxon>
        <taxon>Eurotiales</taxon>
        <taxon>Aspergillaceae</taxon>
        <taxon>Aspergillus</taxon>
        <taxon>Aspergillus subgen. Fumigati</taxon>
    </lineage>
</organism>
<reference evidence="1 2" key="1">
    <citation type="submission" date="2020-01" db="EMBL/GenBank/DDBJ databases">
        <title>Draft genome sequence of Aspergillus udagawae IFM 46972.</title>
        <authorList>
            <person name="Takahashi H."/>
            <person name="Yaguchi T."/>
        </authorList>
    </citation>
    <scope>NUCLEOTIDE SEQUENCE [LARGE SCALE GENOMIC DNA]</scope>
    <source>
        <strain evidence="1 2">IFM 46972</strain>
    </source>
</reference>
<protein>
    <submittedName>
        <fullName evidence="1">Uncharacterized protein</fullName>
    </submittedName>
</protein>
<dbReference type="Proteomes" id="UP000465221">
    <property type="component" value="Unassembled WGS sequence"/>
</dbReference>
<evidence type="ECO:0000313" key="1">
    <source>
        <dbReference type="EMBL" id="GFF48252.1"/>
    </source>
</evidence>
<sequence>MAIFAEAVLRKVSNILTHERYTFAFLLYHMEVIKISLVPVRMFSDIGLQEWATYAGATALSKHPMSPA</sequence>
<comment type="caution">
    <text evidence="1">The sequence shown here is derived from an EMBL/GenBank/DDBJ whole genome shotgun (WGS) entry which is preliminary data.</text>
</comment>
<name>A0A8H3S356_9EURO</name>